<dbReference type="InterPro" id="IPR001387">
    <property type="entry name" value="Cro/C1-type_HTH"/>
</dbReference>
<dbReference type="InterPro" id="IPR010982">
    <property type="entry name" value="Lambda_DNA-bd_dom_sf"/>
</dbReference>
<dbReference type="CDD" id="cd00093">
    <property type="entry name" value="HTH_XRE"/>
    <property type="match status" value="1"/>
</dbReference>
<evidence type="ECO:0000259" key="2">
    <source>
        <dbReference type="PROSITE" id="PS50943"/>
    </source>
</evidence>
<accession>A0AAE5QWL3</accession>
<dbReference type="PANTHER" id="PTHR46558">
    <property type="entry name" value="TRACRIPTIONAL REGULATORY PROTEIN-RELATED-RELATED"/>
    <property type="match status" value="1"/>
</dbReference>
<dbReference type="Gene3D" id="1.10.260.40">
    <property type="entry name" value="lambda repressor-like DNA-binding domains"/>
    <property type="match status" value="1"/>
</dbReference>
<reference evidence="3 4" key="1">
    <citation type="submission" date="2017-10" db="EMBL/GenBank/DDBJ databases">
        <title>genome sequences of Staph epi in chlorhexidine trial.</title>
        <authorList>
            <person name="Greninger A.L."/>
            <person name="Addetia A."/>
            <person name="Qin X."/>
            <person name="Zerr D."/>
        </authorList>
    </citation>
    <scope>NUCLEOTIDE SEQUENCE [LARGE SCALE GENOMIC DNA]</scope>
    <source>
        <strain evidence="3 4">SCH-17</strain>
    </source>
</reference>
<sequence length="94" mass="11165">MEIGKELKKLRKENNITQEYLAEKLYVSIQTINKWENGKCLPDAINLLHIAQFYGVSLDVLMKNEIRQNKKVKHVKEKPILRNFFNSLLFFKKT</sequence>
<keyword evidence="1" id="KW-0238">DNA-binding</keyword>
<proteinExistence type="predicted"/>
<evidence type="ECO:0000313" key="3">
    <source>
        <dbReference type="EMBL" id="PIH09217.1"/>
    </source>
</evidence>
<dbReference type="PROSITE" id="PS50943">
    <property type="entry name" value="HTH_CROC1"/>
    <property type="match status" value="1"/>
</dbReference>
<dbReference type="SUPFAM" id="SSF47413">
    <property type="entry name" value="lambda repressor-like DNA-binding domains"/>
    <property type="match status" value="1"/>
</dbReference>
<evidence type="ECO:0000256" key="1">
    <source>
        <dbReference type="ARBA" id="ARBA00023125"/>
    </source>
</evidence>
<feature type="domain" description="HTH cro/C1-type" evidence="2">
    <location>
        <begin position="7"/>
        <end position="61"/>
    </location>
</feature>
<dbReference type="AlphaFoldDB" id="A0AAE5QWL3"/>
<dbReference type="Pfam" id="PF01381">
    <property type="entry name" value="HTH_3"/>
    <property type="match status" value="1"/>
</dbReference>
<dbReference type="EMBL" id="PEJG01000026">
    <property type="protein sequence ID" value="PIH09217.1"/>
    <property type="molecule type" value="Genomic_DNA"/>
</dbReference>
<name>A0AAE5QWL3_STAEP</name>
<dbReference type="GO" id="GO:0003677">
    <property type="term" value="F:DNA binding"/>
    <property type="evidence" value="ECO:0007669"/>
    <property type="project" value="UniProtKB-KW"/>
</dbReference>
<evidence type="ECO:0000313" key="4">
    <source>
        <dbReference type="Proteomes" id="UP000228502"/>
    </source>
</evidence>
<dbReference type="PANTHER" id="PTHR46558:SF15">
    <property type="entry name" value="HELIX-TURN-HELIX DOMAIN PROTEIN"/>
    <property type="match status" value="1"/>
</dbReference>
<dbReference type="SMART" id="SM00530">
    <property type="entry name" value="HTH_XRE"/>
    <property type="match status" value="1"/>
</dbReference>
<protein>
    <recommendedName>
        <fullName evidence="2">HTH cro/C1-type domain-containing protein</fullName>
    </recommendedName>
</protein>
<gene>
    <name evidence="3" type="ORF">CTJ08_12270</name>
</gene>
<dbReference type="Proteomes" id="UP000228502">
    <property type="component" value="Unassembled WGS sequence"/>
</dbReference>
<comment type="caution">
    <text evidence="3">The sequence shown here is derived from an EMBL/GenBank/DDBJ whole genome shotgun (WGS) entry which is preliminary data.</text>
</comment>
<dbReference type="RefSeq" id="WP_099800691.1">
    <property type="nucleotide sequence ID" value="NZ_PEJG01000026.1"/>
</dbReference>
<organism evidence="3 4">
    <name type="scientific">Staphylococcus epidermidis</name>
    <dbReference type="NCBI Taxonomy" id="1282"/>
    <lineage>
        <taxon>Bacteria</taxon>
        <taxon>Bacillati</taxon>
        <taxon>Bacillota</taxon>
        <taxon>Bacilli</taxon>
        <taxon>Bacillales</taxon>
        <taxon>Staphylococcaceae</taxon>
        <taxon>Staphylococcus</taxon>
    </lineage>
</organism>